<keyword evidence="3" id="KW-1185">Reference proteome</keyword>
<proteinExistence type="predicted"/>
<gene>
    <name evidence="2" type="ORF">SAMN06265795_105219</name>
</gene>
<reference evidence="2 3" key="1">
    <citation type="submission" date="2017-06" db="EMBL/GenBank/DDBJ databases">
        <authorList>
            <person name="Kim H.J."/>
            <person name="Triplett B.A."/>
        </authorList>
    </citation>
    <scope>NUCLEOTIDE SEQUENCE [LARGE SCALE GENOMIC DNA]</scope>
    <source>
        <strain evidence="2 3">U15</strain>
    </source>
</reference>
<feature type="region of interest" description="Disordered" evidence="1">
    <location>
        <begin position="1"/>
        <end position="40"/>
    </location>
</feature>
<dbReference type="RefSeq" id="WP_217900152.1">
    <property type="nucleotide sequence ID" value="NZ_FZOT01000005.1"/>
</dbReference>
<dbReference type="AlphaFoldDB" id="A0A239GVY6"/>
<evidence type="ECO:0000313" key="2">
    <source>
        <dbReference type="EMBL" id="SNS73277.1"/>
    </source>
</evidence>
<name>A0A239GVY6_9BURK</name>
<evidence type="ECO:0000256" key="1">
    <source>
        <dbReference type="SAM" id="MobiDB-lite"/>
    </source>
</evidence>
<dbReference type="EMBL" id="FZOT01000005">
    <property type="protein sequence ID" value="SNS73277.1"/>
    <property type="molecule type" value="Genomic_DNA"/>
</dbReference>
<protein>
    <recommendedName>
        <fullName evidence="4">Atrophin-1 multi-domain protein</fullName>
    </recommendedName>
</protein>
<accession>A0A239GVY6</accession>
<feature type="region of interest" description="Disordered" evidence="1">
    <location>
        <begin position="445"/>
        <end position="467"/>
    </location>
</feature>
<sequence>MGRDEPAGKRPPARQEAQIQAWGSASKPFAADSPWNSRPVDPVLDDNVGVPAAKYSPAVMASKWSTRVFVSRADDGSMTVSGPGGKGLWNPDAQEAGNVKIPHWPAGVQGAAGTDGHADIVDPVLGIVHSFWQLRQEEGRWTAAQYAWSPLAGRGWGDPAHYFQGARATGVPAMAGLIRQHEVDDGAPLYRHALALSLATNALAPDPAYIYPATSADREARSVNTGRIPQGALLMLPRGFDVRALADRRVRKIAETLKTYGAYVVDRNDGTPFIVYAETGSGLDLPGEPWNKEAAADLEKIREALRQVTGAQAWLDGDGRRIVPDKDLNLLSLRGPWQHDGDGPHGWFDTWTQSVHFPAAPRPIVQKKDLQASLTDVRWAAPRAGVRYRLKAVSTGGARLRLTIDAAGEGKPRIDSGELGNGESFSFVWPGQAAAPRLYVISGAGKPSSVRGELRRQSDGDPAQAKR</sequence>
<organism evidence="2 3">
    <name type="scientific">Noviherbaspirillum humi</name>
    <dbReference type="NCBI Taxonomy" id="1688639"/>
    <lineage>
        <taxon>Bacteria</taxon>
        <taxon>Pseudomonadati</taxon>
        <taxon>Pseudomonadota</taxon>
        <taxon>Betaproteobacteria</taxon>
        <taxon>Burkholderiales</taxon>
        <taxon>Oxalobacteraceae</taxon>
        <taxon>Noviherbaspirillum</taxon>
    </lineage>
</organism>
<evidence type="ECO:0000313" key="3">
    <source>
        <dbReference type="Proteomes" id="UP000198284"/>
    </source>
</evidence>
<dbReference type="Proteomes" id="UP000198284">
    <property type="component" value="Unassembled WGS sequence"/>
</dbReference>
<evidence type="ECO:0008006" key="4">
    <source>
        <dbReference type="Google" id="ProtNLM"/>
    </source>
</evidence>